<dbReference type="AlphaFoldDB" id="A0A8J3C9R3"/>
<protein>
    <submittedName>
        <fullName evidence="2">Uncharacterized protein</fullName>
    </submittedName>
</protein>
<proteinExistence type="predicted"/>
<organism evidence="2 3">
    <name type="scientific">Longimycelium tulufanense</name>
    <dbReference type="NCBI Taxonomy" id="907463"/>
    <lineage>
        <taxon>Bacteria</taxon>
        <taxon>Bacillati</taxon>
        <taxon>Actinomycetota</taxon>
        <taxon>Actinomycetes</taxon>
        <taxon>Pseudonocardiales</taxon>
        <taxon>Pseudonocardiaceae</taxon>
        <taxon>Longimycelium</taxon>
    </lineage>
</organism>
<sequence>MSTNTPPGDAGAQDPRARLAEELRLLSEALAQRAEPYLERLRGTEHDRGDCGWCPLCTGLGLLRGERPELADRLAEYATGLVLTLRAVVENGLPDTAAGPARPAQPRPDGAGPAEPRSDEPAADAARPRVQRIRVRRTDDPADGGDAC</sequence>
<reference evidence="2" key="1">
    <citation type="journal article" date="2014" name="Int. J. Syst. Evol. Microbiol.">
        <title>Complete genome sequence of Corynebacterium casei LMG S-19264T (=DSM 44701T), isolated from a smear-ripened cheese.</title>
        <authorList>
            <consortium name="US DOE Joint Genome Institute (JGI-PGF)"/>
            <person name="Walter F."/>
            <person name="Albersmeier A."/>
            <person name="Kalinowski J."/>
            <person name="Ruckert C."/>
        </authorList>
    </citation>
    <scope>NUCLEOTIDE SEQUENCE</scope>
    <source>
        <strain evidence="2">CGMCC 4.5737</strain>
    </source>
</reference>
<gene>
    <name evidence="2" type="ORF">GCM10012275_35600</name>
</gene>
<keyword evidence="3" id="KW-1185">Reference proteome</keyword>
<feature type="region of interest" description="Disordered" evidence="1">
    <location>
        <begin position="93"/>
        <end position="148"/>
    </location>
</feature>
<dbReference type="EMBL" id="BMMK01000016">
    <property type="protein sequence ID" value="GGM61471.1"/>
    <property type="molecule type" value="Genomic_DNA"/>
</dbReference>
<dbReference type="Proteomes" id="UP000637578">
    <property type="component" value="Unassembled WGS sequence"/>
</dbReference>
<comment type="caution">
    <text evidence="2">The sequence shown here is derived from an EMBL/GenBank/DDBJ whole genome shotgun (WGS) entry which is preliminary data.</text>
</comment>
<evidence type="ECO:0000256" key="1">
    <source>
        <dbReference type="SAM" id="MobiDB-lite"/>
    </source>
</evidence>
<reference evidence="2" key="2">
    <citation type="submission" date="2020-09" db="EMBL/GenBank/DDBJ databases">
        <authorList>
            <person name="Sun Q."/>
            <person name="Zhou Y."/>
        </authorList>
    </citation>
    <scope>NUCLEOTIDE SEQUENCE</scope>
    <source>
        <strain evidence="2">CGMCC 4.5737</strain>
    </source>
</reference>
<evidence type="ECO:0000313" key="3">
    <source>
        <dbReference type="Proteomes" id="UP000637578"/>
    </source>
</evidence>
<name>A0A8J3C9R3_9PSEU</name>
<evidence type="ECO:0000313" key="2">
    <source>
        <dbReference type="EMBL" id="GGM61471.1"/>
    </source>
</evidence>
<accession>A0A8J3C9R3</accession>
<feature type="compositionally biased region" description="Low complexity" evidence="1">
    <location>
        <begin position="97"/>
        <end position="114"/>
    </location>
</feature>
<dbReference type="RefSeq" id="WP_189059071.1">
    <property type="nucleotide sequence ID" value="NZ_BMMK01000016.1"/>
</dbReference>